<proteinExistence type="predicted"/>
<organism evidence="9 10">
    <name type="scientific">Oldenlandia corymbosa var. corymbosa</name>
    <dbReference type="NCBI Taxonomy" id="529605"/>
    <lineage>
        <taxon>Eukaryota</taxon>
        <taxon>Viridiplantae</taxon>
        <taxon>Streptophyta</taxon>
        <taxon>Embryophyta</taxon>
        <taxon>Tracheophyta</taxon>
        <taxon>Spermatophyta</taxon>
        <taxon>Magnoliopsida</taxon>
        <taxon>eudicotyledons</taxon>
        <taxon>Gunneridae</taxon>
        <taxon>Pentapetalae</taxon>
        <taxon>asterids</taxon>
        <taxon>lamiids</taxon>
        <taxon>Gentianales</taxon>
        <taxon>Rubiaceae</taxon>
        <taxon>Rubioideae</taxon>
        <taxon>Spermacoceae</taxon>
        <taxon>Hedyotis-Oldenlandia complex</taxon>
        <taxon>Oldenlandia</taxon>
    </lineage>
</organism>
<dbReference type="GO" id="GO:0016020">
    <property type="term" value="C:membrane"/>
    <property type="evidence" value="ECO:0007669"/>
    <property type="project" value="UniProtKB-SubCell"/>
</dbReference>
<dbReference type="PANTHER" id="PTHR23130:SF157">
    <property type="entry name" value="AUXIN-INDUCED IN ROOT CULTURES PROTEIN 12"/>
    <property type="match status" value="1"/>
</dbReference>
<dbReference type="AlphaFoldDB" id="A0AAV1DJ05"/>
<evidence type="ECO:0000256" key="3">
    <source>
        <dbReference type="ARBA" id="ARBA00022729"/>
    </source>
</evidence>
<feature type="compositionally biased region" description="Gly residues" evidence="6">
    <location>
        <begin position="216"/>
        <end position="225"/>
    </location>
</feature>
<evidence type="ECO:0000313" key="10">
    <source>
        <dbReference type="Proteomes" id="UP001161247"/>
    </source>
</evidence>
<feature type="chain" id="PRO_5044010145" evidence="7">
    <location>
        <begin position="28"/>
        <end position="257"/>
    </location>
</feature>
<keyword evidence="2" id="KW-0813">Transport</keyword>
<dbReference type="InterPro" id="IPR045265">
    <property type="entry name" value="AIR12_DOMON"/>
</dbReference>
<evidence type="ECO:0000256" key="5">
    <source>
        <dbReference type="ARBA" id="ARBA00023136"/>
    </source>
</evidence>
<feature type="region of interest" description="Disordered" evidence="6">
    <location>
        <begin position="202"/>
        <end position="231"/>
    </location>
</feature>
<feature type="domain" description="DOMON" evidence="8">
    <location>
        <begin position="55"/>
        <end position="168"/>
    </location>
</feature>
<accession>A0AAV1DJ05</accession>
<evidence type="ECO:0000256" key="7">
    <source>
        <dbReference type="SAM" id="SignalP"/>
    </source>
</evidence>
<evidence type="ECO:0000313" key="9">
    <source>
        <dbReference type="EMBL" id="CAI9107326.1"/>
    </source>
</evidence>
<keyword evidence="4" id="KW-0249">Electron transport</keyword>
<evidence type="ECO:0000256" key="4">
    <source>
        <dbReference type="ARBA" id="ARBA00022982"/>
    </source>
</evidence>
<name>A0AAV1DJ05_OLDCO</name>
<evidence type="ECO:0000256" key="2">
    <source>
        <dbReference type="ARBA" id="ARBA00022448"/>
    </source>
</evidence>
<evidence type="ECO:0000256" key="1">
    <source>
        <dbReference type="ARBA" id="ARBA00004370"/>
    </source>
</evidence>
<evidence type="ECO:0000259" key="8">
    <source>
        <dbReference type="PROSITE" id="PS50836"/>
    </source>
</evidence>
<protein>
    <submittedName>
        <fullName evidence="9">OLC1v1006652C1</fullName>
    </submittedName>
</protein>
<evidence type="ECO:0000256" key="6">
    <source>
        <dbReference type="SAM" id="MobiDB-lite"/>
    </source>
</evidence>
<keyword evidence="5" id="KW-0472">Membrane</keyword>
<dbReference type="PANTHER" id="PTHR23130">
    <property type="entry name" value="CYTOCHROME B561 AND DOMON DOMAIN-CONTAINING PROTEIN"/>
    <property type="match status" value="1"/>
</dbReference>
<gene>
    <name evidence="9" type="ORF">OLC1_LOCUS15673</name>
</gene>
<comment type="subcellular location">
    <subcellularLocation>
        <location evidence="1">Membrane</location>
    </subcellularLocation>
</comment>
<keyword evidence="3 7" id="KW-0732">Signal</keyword>
<reference evidence="9" key="1">
    <citation type="submission" date="2023-03" db="EMBL/GenBank/DDBJ databases">
        <authorList>
            <person name="Julca I."/>
        </authorList>
    </citation>
    <scope>NUCLEOTIDE SEQUENCE</scope>
</reference>
<dbReference type="PROSITE" id="PS50836">
    <property type="entry name" value="DOMON"/>
    <property type="match status" value="1"/>
</dbReference>
<dbReference type="Pfam" id="PF04526">
    <property type="entry name" value="DUF568"/>
    <property type="match status" value="1"/>
</dbReference>
<sequence>MATSTLQLPSSVLILFLLTAPLLVSSASSSLKCTSQKFTGAGIAQYSECADLPALNSFLHWSYNHSDSTVSVAFAAPPAKPNGWVAWALNPTGTGMAGAQALLAYKTTNGSLVVKTYNITSYASIVESKLSFDVLNKKAEFSNGVMTIYATLALPASLTEVNHIWQVGSSVSSDGVPAKHDFAPANLNAKGKVEFVRQSKAAGSPAPAPAMSPGPAAGGPTGAGKNGSSNGVASSTSMRSLALFGLFILFGNLIYGF</sequence>
<feature type="signal peptide" evidence="7">
    <location>
        <begin position="1"/>
        <end position="27"/>
    </location>
</feature>
<dbReference type="InterPro" id="IPR005018">
    <property type="entry name" value="DOMON_domain"/>
</dbReference>
<keyword evidence="10" id="KW-1185">Reference proteome</keyword>
<dbReference type="EMBL" id="OX459122">
    <property type="protein sequence ID" value="CAI9107326.1"/>
    <property type="molecule type" value="Genomic_DNA"/>
</dbReference>
<dbReference type="Proteomes" id="UP001161247">
    <property type="component" value="Chromosome 5"/>
</dbReference>
<dbReference type="CDD" id="cd09629">
    <property type="entry name" value="DOMON_CIL1_like"/>
    <property type="match status" value="1"/>
</dbReference>